<dbReference type="OrthoDB" id="671595at2759"/>
<dbReference type="AlphaFoldDB" id="A0A0C2IIT2"/>
<gene>
    <name evidence="3" type="ORF">RF11_14425</name>
</gene>
<dbReference type="EMBL" id="JWZT01003933">
    <property type="protein sequence ID" value="KII65249.1"/>
    <property type="molecule type" value="Genomic_DNA"/>
</dbReference>
<name>A0A0C2IIT2_THEKT</name>
<sequence length="159" mass="18612">MIFKPYTQEEMYAIIILPNDGFSIQDVLYNFKVDQIANYFKKSHFEYVHLKLPKFKLFHDIDLVETLKKFGITYIFDRNMSDFGSMTNESVYIGNLIQVANLEVSESADSNYKYDISMTSELIDDSYEFFVTNPFLFLVYSYTENVMLISAILTNPSLM</sequence>
<dbReference type="InterPro" id="IPR042178">
    <property type="entry name" value="Serpin_sf_1"/>
</dbReference>
<dbReference type="GO" id="GO:0005615">
    <property type="term" value="C:extracellular space"/>
    <property type="evidence" value="ECO:0007669"/>
    <property type="project" value="InterPro"/>
</dbReference>
<comment type="similarity">
    <text evidence="1">Belongs to the serpin family.</text>
</comment>
<dbReference type="Proteomes" id="UP000031668">
    <property type="component" value="Unassembled WGS sequence"/>
</dbReference>
<dbReference type="SUPFAM" id="SSF56574">
    <property type="entry name" value="Serpins"/>
    <property type="match status" value="1"/>
</dbReference>
<proteinExistence type="inferred from homology"/>
<dbReference type="InterPro" id="IPR000215">
    <property type="entry name" value="Serpin_fam"/>
</dbReference>
<evidence type="ECO:0000313" key="4">
    <source>
        <dbReference type="Proteomes" id="UP000031668"/>
    </source>
</evidence>
<evidence type="ECO:0000256" key="1">
    <source>
        <dbReference type="ARBA" id="ARBA00009500"/>
    </source>
</evidence>
<dbReference type="InterPro" id="IPR023796">
    <property type="entry name" value="Serpin_dom"/>
</dbReference>
<keyword evidence="4" id="KW-1185">Reference proteome</keyword>
<dbReference type="GO" id="GO:0004867">
    <property type="term" value="F:serine-type endopeptidase inhibitor activity"/>
    <property type="evidence" value="ECO:0007669"/>
    <property type="project" value="InterPro"/>
</dbReference>
<organism evidence="3 4">
    <name type="scientific">Thelohanellus kitauei</name>
    <name type="common">Myxosporean</name>
    <dbReference type="NCBI Taxonomy" id="669202"/>
    <lineage>
        <taxon>Eukaryota</taxon>
        <taxon>Metazoa</taxon>
        <taxon>Cnidaria</taxon>
        <taxon>Myxozoa</taxon>
        <taxon>Myxosporea</taxon>
        <taxon>Bivalvulida</taxon>
        <taxon>Platysporina</taxon>
        <taxon>Myxobolidae</taxon>
        <taxon>Thelohanellus</taxon>
    </lineage>
</organism>
<dbReference type="InterPro" id="IPR042185">
    <property type="entry name" value="Serpin_sf_2"/>
</dbReference>
<dbReference type="PANTHER" id="PTHR11461:SF211">
    <property type="entry name" value="GH10112P-RELATED"/>
    <property type="match status" value="1"/>
</dbReference>
<evidence type="ECO:0000259" key="2">
    <source>
        <dbReference type="Pfam" id="PF00079"/>
    </source>
</evidence>
<dbReference type="PANTHER" id="PTHR11461">
    <property type="entry name" value="SERINE PROTEASE INHIBITOR, SERPIN"/>
    <property type="match status" value="1"/>
</dbReference>
<evidence type="ECO:0000313" key="3">
    <source>
        <dbReference type="EMBL" id="KII65249.1"/>
    </source>
</evidence>
<protein>
    <submittedName>
        <fullName evidence="3">Serpin I2</fullName>
    </submittedName>
</protein>
<reference evidence="3 4" key="1">
    <citation type="journal article" date="2014" name="Genome Biol. Evol.">
        <title>The genome of the myxosporean Thelohanellus kitauei shows adaptations to nutrient acquisition within its fish host.</title>
        <authorList>
            <person name="Yang Y."/>
            <person name="Xiong J."/>
            <person name="Zhou Z."/>
            <person name="Huo F."/>
            <person name="Miao W."/>
            <person name="Ran C."/>
            <person name="Liu Y."/>
            <person name="Zhang J."/>
            <person name="Feng J."/>
            <person name="Wang M."/>
            <person name="Wang M."/>
            <person name="Wang L."/>
            <person name="Yao B."/>
        </authorList>
    </citation>
    <scope>NUCLEOTIDE SEQUENCE [LARGE SCALE GENOMIC DNA]</scope>
    <source>
        <strain evidence="3">Wuqing</strain>
    </source>
</reference>
<accession>A0A0C2IIT2</accession>
<comment type="caution">
    <text evidence="3">The sequence shown here is derived from an EMBL/GenBank/DDBJ whole genome shotgun (WGS) entry which is preliminary data.</text>
</comment>
<feature type="domain" description="Serpin" evidence="2">
    <location>
        <begin position="5"/>
        <end position="156"/>
    </location>
</feature>
<dbReference type="Gene3D" id="3.30.497.10">
    <property type="entry name" value="Antithrombin, subunit I, domain 2"/>
    <property type="match status" value="1"/>
</dbReference>
<dbReference type="Gene3D" id="2.30.39.10">
    <property type="entry name" value="Alpha-1-antitrypsin, domain 1"/>
    <property type="match status" value="1"/>
</dbReference>
<dbReference type="Pfam" id="PF00079">
    <property type="entry name" value="Serpin"/>
    <property type="match status" value="1"/>
</dbReference>
<dbReference type="InterPro" id="IPR036186">
    <property type="entry name" value="Serpin_sf"/>
</dbReference>